<keyword evidence="2" id="KW-1185">Reference proteome</keyword>
<name>A0A8J4PVP9_9MYCE</name>
<comment type="caution">
    <text evidence="1">The sequence shown here is derived from an EMBL/GenBank/DDBJ whole genome shotgun (WGS) entry which is preliminary data.</text>
</comment>
<organism evidence="1 2">
    <name type="scientific">Polysphondylium violaceum</name>
    <dbReference type="NCBI Taxonomy" id="133409"/>
    <lineage>
        <taxon>Eukaryota</taxon>
        <taxon>Amoebozoa</taxon>
        <taxon>Evosea</taxon>
        <taxon>Eumycetozoa</taxon>
        <taxon>Dictyostelia</taxon>
        <taxon>Dictyosteliales</taxon>
        <taxon>Dictyosteliaceae</taxon>
        <taxon>Polysphondylium</taxon>
    </lineage>
</organism>
<dbReference type="AlphaFoldDB" id="A0A8J4PVP9"/>
<dbReference type="EMBL" id="AJWJ01000147">
    <property type="protein sequence ID" value="KAF2074436.1"/>
    <property type="molecule type" value="Genomic_DNA"/>
</dbReference>
<proteinExistence type="predicted"/>
<accession>A0A8J4PVP9</accession>
<evidence type="ECO:0000313" key="1">
    <source>
        <dbReference type="EMBL" id="KAF2074436.1"/>
    </source>
</evidence>
<gene>
    <name evidence="1" type="ORF">CYY_004254</name>
</gene>
<reference evidence="1" key="1">
    <citation type="submission" date="2020-01" db="EMBL/GenBank/DDBJ databases">
        <title>Development of genomics and gene disruption for Polysphondylium violaceum indicates a role for the polyketide synthase stlB in stalk morphogenesis.</title>
        <authorList>
            <person name="Narita B."/>
            <person name="Kawabe Y."/>
            <person name="Kin K."/>
            <person name="Saito T."/>
            <person name="Gibbs R."/>
            <person name="Kuspa A."/>
            <person name="Muzny D."/>
            <person name="Queller D."/>
            <person name="Richards S."/>
            <person name="Strassman J."/>
            <person name="Sucgang R."/>
            <person name="Worley K."/>
            <person name="Schaap P."/>
        </authorList>
    </citation>
    <scope>NUCLEOTIDE SEQUENCE</scope>
    <source>
        <strain evidence="1">QSvi11</strain>
    </source>
</reference>
<dbReference type="Proteomes" id="UP000695562">
    <property type="component" value="Unassembled WGS sequence"/>
</dbReference>
<evidence type="ECO:0000313" key="2">
    <source>
        <dbReference type="Proteomes" id="UP000695562"/>
    </source>
</evidence>
<protein>
    <submittedName>
        <fullName evidence="1">Uncharacterized protein</fullName>
    </submittedName>
</protein>
<sequence length="773" mass="90055">MIATTTTNSNSSNSNSNNNLYFNIYRNEYLRKQIYQHFGLEFRKDYDLCYGNNIFEQYDDMSLVSIIRTKNRYLIQEKLGLYRRVMTNQQLPSNKQRSNSFYQDILDIPRDLSIFYQIPLDIVTDTMFMDICFLHITNQRDVYHLFYYFPITRARVLMLEEQHTSALGKIACNTDMKFDGIDTVKWLFEQGQLTFGKNKAREFFNSTLFLDNYKTFAEFNWPATDLVPLLICNLGHPNRIEFLKVTLESSNHFNPLLASKDPKSRLKSLVGIKDPIFSLYGVDIVARKEDSKLFTLHHCDNLTVELWSFIKKAYPSISGLVSSKATGASFDLQTAKEFLETIGIRTSGLDPGRIMYLCEYTLNPKATHNLNSSQVIQQHIKYCPELFLKCNLLDNPLIPNVVEFYRSLFQEADMDIPSESFYKCPTFIDAIVQNRMDVVLGFYNLCNRVDISLLVQVYGNREMFEFFWEEYSASRTDLVDACGCLCDCALLNYDFTDFKRFFDILGADQQAHQASILKRSFKESYSQLSRARNSKQKKGCLQILEFCKGALKQTDGPAFIENEFPKLNAQLVKIQDPQLRAQFPVQNQDKFKILATSLKLNSMPLARYATDGLLLNENDKNQISKIVLDYFREFKSSHLKVPLFLIEKYQHTFQPYFVDKMLTIAVKANNYRLLHILLNKTNIRLLKTADKESEQKLLEKTFMNIKKSSHIKQTDYFKVFPAEDIVDLSSKTFKQHGFDDSHKHMTLPSRTQFKEYNLPFECPYKVASWFDSV</sequence>